<proteinExistence type="predicted"/>
<accession>A0A2K9NCT7</accession>
<keyword evidence="2" id="KW-1185">Reference proteome</keyword>
<dbReference type="EMBL" id="CP025611">
    <property type="protein sequence ID" value="AUN30899.1"/>
    <property type="molecule type" value="Genomic_DNA"/>
</dbReference>
<dbReference type="AlphaFoldDB" id="A0A2K9NCT7"/>
<gene>
    <name evidence="1" type="ORF">C0V82_12110</name>
</gene>
<reference evidence="1 2" key="1">
    <citation type="submission" date="2017-12" db="EMBL/GenBank/DDBJ databases">
        <title>Genomes of bacteria within cyanobacterial aggregates.</title>
        <authorList>
            <person name="Cai H."/>
        </authorList>
    </citation>
    <scope>NUCLEOTIDE SEQUENCE [LARGE SCALE GENOMIC DNA]</scope>
    <source>
        <strain evidence="1 2">TH16</strain>
    </source>
</reference>
<dbReference type="RefSeq" id="WP_102112566.1">
    <property type="nucleotide sequence ID" value="NZ_BMGN01000008.1"/>
</dbReference>
<evidence type="ECO:0000313" key="2">
    <source>
        <dbReference type="Proteomes" id="UP000234752"/>
    </source>
</evidence>
<dbReference type="KEGG" id="ncb:C0V82_12110"/>
<protein>
    <submittedName>
        <fullName evidence="1">Uncharacterized protein</fullName>
    </submittedName>
</protein>
<name>A0A2K9NCT7_9PROT</name>
<dbReference type="OrthoDB" id="7359277at2"/>
<dbReference type="Proteomes" id="UP000234752">
    <property type="component" value="Chromosome eg_1"/>
</dbReference>
<sequence length="81" mass="8806">MGRDIPKEFLGQPCADHPAAGSGDCCRSAVTRAYREMRSRGVPDTHCLDVAMAVYQWHHPEAEAVSSAAIVGSWVLGQTRH</sequence>
<evidence type="ECO:0000313" key="1">
    <source>
        <dbReference type="EMBL" id="AUN30899.1"/>
    </source>
</evidence>
<organism evidence="1 2">
    <name type="scientific">Niveispirillum cyanobacteriorum</name>
    <dbReference type="NCBI Taxonomy" id="1612173"/>
    <lineage>
        <taxon>Bacteria</taxon>
        <taxon>Pseudomonadati</taxon>
        <taxon>Pseudomonadota</taxon>
        <taxon>Alphaproteobacteria</taxon>
        <taxon>Rhodospirillales</taxon>
        <taxon>Azospirillaceae</taxon>
        <taxon>Niveispirillum</taxon>
    </lineage>
</organism>